<feature type="transmembrane region" description="Helical" evidence="1">
    <location>
        <begin position="88"/>
        <end position="106"/>
    </location>
</feature>
<keyword evidence="3" id="KW-1185">Reference proteome</keyword>
<reference evidence="2 3" key="1">
    <citation type="journal article" date="2019" name="Int. J. Syst. Evol. Microbiol.">
        <title>The Global Catalogue of Microorganisms (GCM) 10K type strain sequencing project: providing services to taxonomists for standard genome sequencing and annotation.</title>
        <authorList>
            <consortium name="The Broad Institute Genomics Platform"/>
            <consortium name="The Broad Institute Genome Sequencing Center for Infectious Disease"/>
            <person name="Wu L."/>
            <person name="Ma J."/>
        </authorList>
    </citation>
    <scope>NUCLEOTIDE SEQUENCE [LARGE SCALE GENOMIC DNA]</scope>
    <source>
        <strain evidence="2 3">JCM 7356</strain>
    </source>
</reference>
<evidence type="ECO:0000313" key="2">
    <source>
        <dbReference type="EMBL" id="GAA2276895.1"/>
    </source>
</evidence>
<evidence type="ECO:0000256" key="1">
    <source>
        <dbReference type="SAM" id="Phobius"/>
    </source>
</evidence>
<gene>
    <name evidence="2" type="ORF">GCM10010430_73460</name>
</gene>
<evidence type="ECO:0008006" key="4">
    <source>
        <dbReference type="Google" id="ProtNLM"/>
    </source>
</evidence>
<keyword evidence="1" id="KW-0812">Transmembrane</keyword>
<sequence>MISKDAGRAGWCPREVRTAFRISLAAMAVEAATWLLDVFVIPPTGFDELRSTLGTQGAALQLALSAGFLLLTDALWLFFALRMRQGRNWARIVLAVLGAIGSLSLLADTGMNGFDWSIMRQGVPTALAVGAAVLMFLPACKPHFAPARAE</sequence>
<keyword evidence="1" id="KW-1133">Transmembrane helix</keyword>
<keyword evidence="1" id="KW-0472">Membrane</keyword>
<comment type="caution">
    <text evidence="2">The sequence shown here is derived from an EMBL/GenBank/DDBJ whole genome shotgun (WGS) entry which is preliminary data.</text>
</comment>
<dbReference type="Proteomes" id="UP001500305">
    <property type="component" value="Unassembled WGS sequence"/>
</dbReference>
<feature type="transmembrane region" description="Helical" evidence="1">
    <location>
        <begin position="20"/>
        <end position="42"/>
    </location>
</feature>
<proteinExistence type="predicted"/>
<dbReference type="RefSeq" id="WP_344640914.1">
    <property type="nucleotide sequence ID" value="NZ_BAAATR010000056.1"/>
</dbReference>
<protein>
    <recommendedName>
        <fullName evidence="4">Integral membrane protein</fullName>
    </recommendedName>
</protein>
<evidence type="ECO:0000313" key="3">
    <source>
        <dbReference type="Proteomes" id="UP001500305"/>
    </source>
</evidence>
<dbReference type="EMBL" id="BAAATR010000056">
    <property type="protein sequence ID" value="GAA2276895.1"/>
    <property type="molecule type" value="Genomic_DNA"/>
</dbReference>
<feature type="transmembrane region" description="Helical" evidence="1">
    <location>
        <begin position="118"/>
        <end position="140"/>
    </location>
</feature>
<name>A0ABN3EYP6_9ACTN</name>
<organism evidence="2 3">
    <name type="scientific">Kitasatospora cystarginea</name>
    <dbReference type="NCBI Taxonomy" id="58350"/>
    <lineage>
        <taxon>Bacteria</taxon>
        <taxon>Bacillati</taxon>
        <taxon>Actinomycetota</taxon>
        <taxon>Actinomycetes</taxon>
        <taxon>Kitasatosporales</taxon>
        <taxon>Streptomycetaceae</taxon>
        <taxon>Kitasatospora</taxon>
    </lineage>
</organism>
<feature type="transmembrane region" description="Helical" evidence="1">
    <location>
        <begin position="62"/>
        <end position="81"/>
    </location>
</feature>
<accession>A0ABN3EYP6</accession>